<accession>A0A1Q9E745</accession>
<dbReference type="SUPFAM" id="SSF53098">
    <property type="entry name" value="Ribonuclease H-like"/>
    <property type="match status" value="1"/>
</dbReference>
<dbReference type="GO" id="GO:0003676">
    <property type="term" value="F:nucleic acid binding"/>
    <property type="evidence" value="ECO:0007669"/>
    <property type="project" value="InterPro"/>
</dbReference>
<comment type="caution">
    <text evidence="3">The sequence shown here is derived from an EMBL/GenBank/DDBJ whole genome shotgun (WGS) entry which is preliminary data.</text>
</comment>
<dbReference type="EMBL" id="LSRX01000241">
    <property type="protein sequence ID" value="OLQ03240.1"/>
    <property type="molecule type" value="Genomic_DNA"/>
</dbReference>
<evidence type="ECO:0000313" key="4">
    <source>
        <dbReference type="Proteomes" id="UP000186817"/>
    </source>
</evidence>
<dbReference type="InterPro" id="IPR012337">
    <property type="entry name" value="RNaseH-like_sf"/>
</dbReference>
<evidence type="ECO:0000256" key="1">
    <source>
        <dbReference type="SAM" id="MobiDB-lite"/>
    </source>
</evidence>
<feature type="domain" description="Reverse transcriptase Ty1/copia-type" evidence="2">
    <location>
        <begin position="1513"/>
        <end position="1761"/>
    </location>
</feature>
<dbReference type="PANTHER" id="PTHR11439:SF467">
    <property type="entry name" value="INTEGRASE CATALYTIC DOMAIN-CONTAINING PROTEIN"/>
    <property type="match status" value="1"/>
</dbReference>
<sequence length="2265" mass="255598">MGTMTNLNHIIHLQSRLMEYQEKPQNLFKEIPAILEGVFVQVVMEYQEKPQNLFKEIPAILKGVFVQVVMEYQEKPQNLFKEIPAILKGVFVQVVMEYQEKPQNLFQEIPAILKGGLPRAVHPEQEACGSKGETRTPTQWLASDGATDPMALLAGGMAQLQAVMLRQMKEKDKVDIGISGGKAWHRSPTGGCPGEWQMESSEFEGMVLMAVPTAVKQELVQRRSTGVEKTGRCLACGGKNHSAKVEPIPARSTSSSATTGADSVDLKEVLADVGKMLKAMTATNLKAIRVQERCGQVLEDSVMKRAAEETFGETEGTGLLDSGASHPMRPADHEEYAQGQPVRVTLAGEDVRVLRQNDRGTILVQESSPSIQPIVPLGAVIENLGYTLHWSPKNLRLVHPNKKAIQVRIKNHCPEIATIDALNLIQELEMKNVHELNVQVESLKARLEVIKKEETREWWELLREYARTGERPVLLKAILTSPITKDLPADVQNLLLEDFRVEDGEKYMKLLPLSRRRRRALLSSRSWVVNLFSGDCEVKNDPFQAISLAGKTQLNVDLASSKLWDLHRESGVYRLLMWAAATGRISDIIASPPHRTWPTSSAPTRGPEAYLQRTDTEPYGVKDLTSFQRQKVDAETASIAKQLLLWFVAQMAGKRDVGFLMEFPADAEYLRRESTYDASVWKTEMWKNFSTISGIKEISFYMGSYGHKALRPTTMATTYPALNQLEQKGQERIRRTPSTLLNQAEMRKWSIPFKEIVAEAIADYHSGRWNEEEEIVNAGARVHKLTKDQREAWHRHLMNDHQPYRADCSVCINAQATGYQHRRRLHPTMYTMALDLAGPFKQKGRDMDHDDYKYIMVAAYRCPKEYMNEKALAELDMDLYVPDEPSEVEGKDPMEMVGEILPIEEGASDLEDEEENHDLEPHGPETMDDAVEALAHPEEWATVYITRPLRGRTTQYVLQAAKEILLQLRQSGLHVGVLHTDRAREFKAKAFKSWTVDSQLRHTRTAGGDPAANSSAELGIRWAKSRVRSLLSASRAPAKEWPMAIQHASSALWAKAFPDSPWTAGPATFFGNEVWFRSKVYKGKREKKHEANGSRWKKGWYRGPALDVKRGHLIAREDGGLTIAKGIRSGIVEPEVELKGVPSPVVAADLMEEREMEVPTRTELKDEVEFRARKYLEDEVFDLDRAKELFELLELLGDTDKRLGRKTKMSSWYTGAFVHGGVAGARSNTKDFPFTTRYLTRFARFHCGEVKFTALGLAKNAQLGLHRDVHNYKFSRNYVLPLQNFEGGGLWVQDDDVGDRECVRKELPNGKEAKGRVIEIDRGHPMDFSPRGWHEVQPWGGDRLVLLLFTPRATRLPSEAVEALEDAGFNVDREALSEPEEEIDEALRGEEPTDGIPRPSVKVLKVNNSPEEHEVCFFHEIDEEELLVTGNESFSTTSEFSKEPSLKKAEVQYTAGIENILSDLKKSGKALEVTHNVSLGEVKKNLGSWKASALKEYHNLKDVKKAFTVRTRAELPPECRIVPCKGVYTVKPDKGGEGFRRKTRFVACGNHVPEEETCFDLFAAGVDATSLRSILAVNAQKPWRIGTTDVRQAFVLAKWLGQPVALEPPSIAYELEIASPGDLWYVEQAIYGLRESPALWSQFRDENLKGATWMAEINGGQVSMKLQQLVSDNQIWRITDDQDGSVTYGYIVVYIDDLLIYSQEEAMYGFFNWVSAKWEVDALDILDYDHPIRFLGMELHRVPGGVELSQEGFINEILRSHKHQGGRSQTQGARETLLLSDEEERALIDAEVTTVDMKSQVVKEAQRRVGELLWLTGRTRPDLQHTVSIMAARITRCPEMVNKLGARLLDYLNETKFYRLALTQEQDEAYQEIDVFTDSSFAPSGGRSQGAAAIFLGKSPLVWRSGRQQLVTLSTAESELLEAVEGAVLGLSSRGLLTELLGRELPLNIWVDNSAAISLLTTSSGSWRTRHLRLRSNWVREMASKKELYIKFVPGELQRADLGTKPFTRERLKQLVGLWHIVDRRTTMELRTVRMEGNNGWLCRLLLLCQVCGTAAQKQDIQTEIPWDLYLAVIVLGIAVIGLWEGAKHCLSRSGSKVKALRAAASQGSSRKLTKLELKELQRLLSLEPKDLTVQQAERMCDLREKFDDTMPEGASPMPRFLDEIIYMFTGNAGACDMLAMFKGYRARLCETVVFYRLWSDGTSRYKTDRNVRWMARFTEFMRIAANRGDAGILVDYYHSTAAAPFQCRLAQIIPQGFKQKYNDN</sequence>
<proteinExistence type="predicted"/>
<feature type="region of interest" description="Disordered" evidence="1">
    <location>
        <begin position="238"/>
        <end position="260"/>
    </location>
</feature>
<organism evidence="3 4">
    <name type="scientific">Symbiodinium microadriaticum</name>
    <name type="common">Dinoflagellate</name>
    <name type="synonym">Zooxanthella microadriatica</name>
    <dbReference type="NCBI Taxonomy" id="2951"/>
    <lineage>
        <taxon>Eukaryota</taxon>
        <taxon>Sar</taxon>
        <taxon>Alveolata</taxon>
        <taxon>Dinophyceae</taxon>
        <taxon>Suessiales</taxon>
        <taxon>Symbiodiniaceae</taxon>
        <taxon>Symbiodinium</taxon>
    </lineage>
</organism>
<protein>
    <submittedName>
        <fullName evidence="3">Retrovirus-related Pol polyprotein from transposon TNT 1-94</fullName>
    </submittedName>
</protein>
<keyword evidence="4" id="KW-1185">Reference proteome</keyword>
<dbReference type="PANTHER" id="PTHR11439">
    <property type="entry name" value="GAG-POL-RELATED RETROTRANSPOSON"/>
    <property type="match status" value="1"/>
</dbReference>
<reference evidence="3 4" key="1">
    <citation type="submission" date="2016-02" db="EMBL/GenBank/DDBJ databases">
        <title>Genome analysis of coral dinoflagellate symbionts highlights evolutionary adaptations to a symbiotic lifestyle.</title>
        <authorList>
            <person name="Aranda M."/>
            <person name="Li Y."/>
            <person name="Liew Y.J."/>
            <person name="Baumgarten S."/>
            <person name="Simakov O."/>
            <person name="Wilson M."/>
            <person name="Piel J."/>
            <person name="Ashoor H."/>
            <person name="Bougouffa S."/>
            <person name="Bajic V.B."/>
            <person name="Ryu T."/>
            <person name="Ravasi T."/>
            <person name="Bayer T."/>
            <person name="Micklem G."/>
            <person name="Kim H."/>
            <person name="Bhak J."/>
            <person name="Lajeunesse T.C."/>
            <person name="Voolstra C.R."/>
        </authorList>
    </citation>
    <scope>NUCLEOTIDE SEQUENCE [LARGE SCALE GENOMIC DNA]</scope>
    <source>
        <strain evidence="3 4">CCMP2467</strain>
    </source>
</reference>
<evidence type="ECO:0000259" key="2">
    <source>
        <dbReference type="Pfam" id="PF07727"/>
    </source>
</evidence>
<dbReference type="InterPro" id="IPR036397">
    <property type="entry name" value="RNaseH_sf"/>
</dbReference>
<gene>
    <name evidence="3" type="ORF">AK812_SmicGene13808</name>
</gene>
<dbReference type="Gene3D" id="3.30.420.10">
    <property type="entry name" value="Ribonuclease H-like superfamily/Ribonuclease H"/>
    <property type="match status" value="1"/>
</dbReference>
<dbReference type="InterPro" id="IPR013103">
    <property type="entry name" value="RVT_2"/>
</dbReference>
<feature type="region of interest" description="Disordered" evidence="1">
    <location>
        <begin position="309"/>
        <end position="331"/>
    </location>
</feature>
<dbReference type="Pfam" id="PF07727">
    <property type="entry name" value="RVT_2"/>
    <property type="match status" value="1"/>
</dbReference>
<dbReference type="OrthoDB" id="434119at2759"/>
<name>A0A1Q9E745_SYMMI</name>
<dbReference type="Proteomes" id="UP000186817">
    <property type="component" value="Unassembled WGS sequence"/>
</dbReference>
<evidence type="ECO:0000313" key="3">
    <source>
        <dbReference type="EMBL" id="OLQ03240.1"/>
    </source>
</evidence>
<dbReference type="CDD" id="cd09272">
    <property type="entry name" value="RNase_HI_RT_Ty1"/>
    <property type="match status" value="1"/>
</dbReference>
<feature type="compositionally biased region" description="Low complexity" evidence="1">
    <location>
        <begin position="250"/>
        <end position="260"/>
    </location>
</feature>